<feature type="coiled-coil region" evidence="1">
    <location>
        <begin position="255"/>
        <end position="300"/>
    </location>
</feature>
<dbReference type="RefSeq" id="WP_254164251.1">
    <property type="nucleotide sequence ID" value="NZ_JAHESF010000014.1"/>
</dbReference>
<organism evidence="2 3">
    <name type="scientific">Chryseosolibacter histidini</name>
    <dbReference type="NCBI Taxonomy" id="2782349"/>
    <lineage>
        <taxon>Bacteria</taxon>
        <taxon>Pseudomonadati</taxon>
        <taxon>Bacteroidota</taxon>
        <taxon>Cytophagia</taxon>
        <taxon>Cytophagales</taxon>
        <taxon>Chryseotaleaceae</taxon>
        <taxon>Chryseosolibacter</taxon>
    </lineage>
</organism>
<name>A0AAP2DQ39_9BACT</name>
<dbReference type="EMBL" id="JAHESF010000014">
    <property type="protein sequence ID" value="MBT1698264.1"/>
    <property type="molecule type" value="Genomic_DNA"/>
</dbReference>
<evidence type="ECO:0000313" key="3">
    <source>
        <dbReference type="Proteomes" id="UP001319200"/>
    </source>
</evidence>
<protein>
    <submittedName>
        <fullName evidence="2">Uncharacterized protein</fullName>
    </submittedName>
</protein>
<evidence type="ECO:0000256" key="1">
    <source>
        <dbReference type="SAM" id="Coils"/>
    </source>
</evidence>
<dbReference type="AlphaFoldDB" id="A0AAP2DQ39"/>
<comment type="caution">
    <text evidence="2">The sequence shown here is derived from an EMBL/GenBank/DDBJ whole genome shotgun (WGS) entry which is preliminary data.</text>
</comment>
<keyword evidence="3" id="KW-1185">Reference proteome</keyword>
<keyword evidence="1" id="KW-0175">Coiled coil</keyword>
<dbReference type="Proteomes" id="UP001319200">
    <property type="component" value="Unassembled WGS sequence"/>
</dbReference>
<accession>A0AAP2DQ39</accession>
<sequence length="374" mass="44008">MEKITLNRQELYELVWSEPMLTISRKYKISDTGIRKMCLRLGVPTPYPGYWRKIETGKKAKRAPLSGNFIGKQLTITLQKRVDGESLLSPLTLLQRRIEEDHAADLRIPERLIKPHPLTLETKLAFKERNYDQTRQLLRTGTIYNTGKLSIELAPRNVRRALIFFDCLFKLFLKRGHEVRESSFAVNGEIRRFRLSEIIESQEGEGGRVKSNPTGKFFFEVEGTNGWRRFIDGEKRIEQKLSKIVATVEEDIRLLLEVRERNRKYREECERIEREAREVKERKQRELLDFKRLLNAASREFEARVIRNYIDKVEASALSQDRLTDELKVYVEWARKKADWYDPLIEAEDELLKEVDRSRLAFSDPPASTGSWMT</sequence>
<evidence type="ECO:0000313" key="2">
    <source>
        <dbReference type="EMBL" id="MBT1698264.1"/>
    </source>
</evidence>
<gene>
    <name evidence="2" type="ORF">KK083_15330</name>
</gene>
<reference evidence="2 3" key="1">
    <citation type="submission" date="2021-05" db="EMBL/GenBank/DDBJ databases">
        <title>A Polyphasic approach of four new species of the genus Ohtaekwangia: Ohtaekwangia histidinii sp. nov., Ohtaekwangia cretensis sp. nov., Ohtaekwangia indiensis sp. nov., Ohtaekwangia reichenbachii sp. nov. from diverse environment.</title>
        <authorList>
            <person name="Octaviana S."/>
        </authorList>
    </citation>
    <scope>NUCLEOTIDE SEQUENCE [LARGE SCALE GENOMIC DNA]</scope>
    <source>
        <strain evidence="2 3">PWU4</strain>
    </source>
</reference>
<proteinExistence type="predicted"/>